<dbReference type="PANTHER" id="PTHR44196">
    <property type="entry name" value="DEHYDROGENASE/REDUCTASE SDR FAMILY MEMBER 7B"/>
    <property type="match status" value="1"/>
</dbReference>
<gene>
    <name evidence="5" type="ORF">MPPM_0803</name>
</gene>
<protein>
    <submittedName>
        <fullName evidence="5">Short-chain dehydrogenase/reductase SDR</fullName>
    </submittedName>
</protein>
<dbReference type="NCBIfam" id="NF004792">
    <property type="entry name" value="PRK06139.1"/>
    <property type="match status" value="1"/>
</dbReference>
<dbReference type="GO" id="GO:0016491">
    <property type="term" value="F:oxidoreductase activity"/>
    <property type="evidence" value="ECO:0007669"/>
    <property type="project" value="UniProtKB-KW"/>
</dbReference>
<reference evidence="5 6" key="1">
    <citation type="journal article" date="2016" name="Genome Announc.">
        <title>Complete Genome Sequence of Methylobacterium populi P-1M, Isolated from Pink-Pigmented Household Biofilm.</title>
        <authorList>
            <person name="Morohoshi T."/>
            <person name="Ikeda T."/>
        </authorList>
    </citation>
    <scope>NUCLEOTIDE SEQUENCE [LARGE SCALE GENOMIC DNA]</scope>
    <source>
        <strain evidence="5 6">P-1M</strain>
    </source>
</reference>
<keyword evidence="2" id="KW-0560">Oxidoreductase</keyword>
<dbReference type="Gene3D" id="3.40.50.720">
    <property type="entry name" value="NAD(P)-binding Rossmann-like Domain"/>
    <property type="match status" value="1"/>
</dbReference>
<dbReference type="PANTHER" id="PTHR44196:SF1">
    <property type="entry name" value="DEHYDROGENASE_REDUCTASE SDR FAMILY MEMBER 7B"/>
    <property type="match status" value="1"/>
</dbReference>
<dbReference type="Pfam" id="PF00106">
    <property type="entry name" value="adh_short"/>
    <property type="match status" value="1"/>
</dbReference>
<dbReference type="PRINTS" id="PR00081">
    <property type="entry name" value="GDHRDH"/>
</dbReference>
<comment type="similarity">
    <text evidence="1 3">Belongs to the short-chain dehydrogenases/reductases (SDR) family.</text>
</comment>
<evidence type="ECO:0000256" key="1">
    <source>
        <dbReference type="ARBA" id="ARBA00006484"/>
    </source>
</evidence>
<dbReference type="InterPro" id="IPR036291">
    <property type="entry name" value="NAD(P)-bd_dom_sf"/>
</dbReference>
<accession>A0A169QPI7</accession>
<dbReference type="InterPro" id="IPR002347">
    <property type="entry name" value="SDR_fam"/>
</dbReference>
<evidence type="ECO:0000256" key="2">
    <source>
        <dbReference type="ARBA" id="ARBA00023002"/>
    </source>
</evidence>
<keyword evidence="4" id="KW-0812">Transmembrane</keyword>
<feature type="transmembrane region" description="Helical" evidence="4">
    <location>
        <begin position="325"/>
        <end position="345"/>
    </location>
</feature>
<sequence length="354" mass="37277">MFRSTEGTRPLLRVGRRGRESALKNLHGAVVVIAGASSGIGRAAALAFARAGAHVVVAARRREPLERLAEECGRIGPAALAVPTDVTDPQAVEALARAAEERFGRIDAWINNAGTGVFGPFQDAPLDLHRRTVEVNLFGAMHGAYAVLPRFLERERGVLVNMVSLGGWAPAPFAAAYTASKFGLRGFSASLRQEVRRFPHIHVCAVFPAMVDTPGFVHGANVSGRTLDPGPMLYAPEEVAETLVHVVRHPRDEIAVGWPARAAQAAYALAPGPTEHLMGLALNRTLDRARPAPKTHGALRAPVREGTASDGGWLARKRLPSASTLSGIGVAVLGAGAALALGSLLGGRSERSGR</sequence>
<name>A0A169QPI7_9HYPH</name>
<evidence type="ECO:0000313" key="5">
    <source>
        <dbReference type="EMBL" id="BAU89408.1"/>
    </source>
</evidence>
<dbReference type="PROSITE" id="PS00061">
    <property type="entry name" value="ADH_SHORT"/>
    <property type="match status" value="1"/>
</dbReference>
<evidence type="ECO:0000256" key="3">
    <source>
        <dbReference type="RuleBase" id="RU000363"/>
    </source>
</evidence>
<keyword evidence="4" id="KW-1133">Transmembrane helix</keyword>
<dbReference type="EMBL" id="AP014809">
    <property type="protein sequence ID" value="BAU89408.1"/>
    <property type="molecule type" value="Genomic_DNA"/>
</dbReference>
<keyword evidence="4" id="KW-0472">Membrane</keyword>
<dbReference type="InterPro" id="IPR020904">
    <property type="entry name" value="Sc_DH/Rdtase_CS"/>
</dbReference>
<dbReference type="SUPFAM" id="SSF51735">
    <property type="entry name" value="NAD(P)-binding Rossmann-fold domains"/>
    <property type="match status" value="1"/>
</dbReference>
<evidence type="ECO:0000256" key="4">
    <source>
        <dbReference type="SAM" id="Phobius"/>
    </source>
</evidence>
<proteinExistence type="inferred from homology"/>
<dbReference type="PRINTS" id="PR00080">
    <property type="entry name" value="SDRFAMILY"/>
</dbReference>
<dbReference type="Proteomes" id="UP000218288">
    <property type="component" value="Chromosome"/>
</dbReference>
<dbReference type="AlphaFoldDB" id="A0A169QPI7"/>
<organism evidence="5 6">
    <name type="scientific">Methylorubrum populi</name>
    <dbReference type="NCBI Taxonomy" id="223967"/>
    <lineage>
        <taxon>Bacteria</taxon>
        <taxon>Pseudomonadati</taxon>
        <taxon>Pseudomonadota</taxon>
        <taxon>Alphaproteobacteria</taxon>
        <taxon>Hyphomicrobiales</taxon>
        <taxon>Methylobacteriaceae</taxon>
        <taxon>Methylorubrum</taxon>
    </lineage>
</organism>
<dbReference type="GO" id="GO:0016020">
    <property type="term" value="C:membrane"/>
    <property type="evidence" value="ECO:0007669"/>
    <property type="project" value="TreeGrafter"/>
</dbReference>
<evidence type="ECO:0000313" key="6">
    <source>
        <dbReference type="Proteomes" id="UP000218288"/>
    </source>
</evidence>